<sequence length="40" mass="4731">MRWRIEARPFFARSTARRSMQIRRDAAAVPMAPRMPYAHA</sequence>
<accession>A0A0S2DLC4</accession>
<dbReference type="STRING" id="69.GLE_3954"/>
<dbReference type="Proteomes" id="UP000061569">
    <property type="component" value="Chromosome"/>
</dbReference>
<dbReference type="PATRIC" id="fig|69.6.peg.3891"/>
<dbReference type="EMBL" id="CP013140">
    <property type="protein sequence ID" value="ALN59296.1"/>
    <property type="molecule type" value="Genomic_DNA"/>
</dbReference>
<protein>
    <submittedName>
        <fullName evidence="1">Uncharacterized protein</fullName>
    </submittedName>
</protein>
<name>A0A0S2DLC4_LYSEN</name>
<reference evidence="1 2" key="1">
    <citation type="submission" date="2015-11" db="EMBL/GenBank/DDBJ databases">
        <title>Genome sequences of Lysobacter enzymogenes strain C3 and Lysobacter antibioticus ATCC 29479.</title>
        <authorList>
            <person name="Kobayashi D.Y."/>
        </authorList>
    </citation>
    <scope>NUCLEOTIDE SEQUENCE [LARGE SCALE GENOMIC DNA]</scope>
    <source>
        <strain evidence="1 2">C3</strain>
    </source>
</reference>
<evidence type="ECO:0000313" key="2">
    <source>
        <dbReference type="Proteomes" id="UP000061569"/>
    </source>
</evidence>
<proteinExistence type="predicted"/>
<dbReference type="KEGG" id="lez:GLE_3954"/>
<dbReference type="AlphaFoldDB" id="A0A0S2DLC4"/>
<organism evidence="1 2">
    <name type="scientific">Lysobacter enzymogenes</name>
    <dbReference type="NCBI Taxonomy" id="69"/>
    <lineage>
        <taxon>Bacteria</taxon>
        <taxon>Pseudomonadati</taxon>
        <taxon>Pseudomonadota</taxon>
        <taxon>Gammaproteobacteria</taxon>
        <taxon>Lysobacterales</taxon>
        <taxon>Lysobacteraceae</taxon>
        <taxon>Lysobacter</taxon>
    </lineage>
</organism>
<evidence type="ECO:0000313" key="1">
    <source>
        <dbReference type="EMBL" id="ALN59296.1"/>
    </source>
</evidence>
<gene>
    <name evidence="1" type="ORF">GLE_3954</name>
</gene>